<dbReference type="Pfam" id="PF00436">
    <property type="entry name" value="SSB"/>
    <property type="match status" value="1"/>
</dbReference>
<accession>A0A641AJ79</accession>
<organism evidence="4 5">
    <name type="scientific">Aeromicrobium fastidiosum</name>
    <dbReference type="NCBI Taxonomy" id="52699"/>
    <lineage>
        <taxon>Bacteria</taxon>
        <taxon>Bacillati</taxon>
        <taxon>Actinomycetota</taxon>
        <taxon>Actinomycetes</taxon>
        <taxon>Propionibacteriales</taxon>
        <taxon>Nocardioidaceae</taxon>
        <taxon>Aeromicrobium</taxon>
    </lineage>
</organism>
<keyword evidence="1 2" id="KW-0238">DNA-binding</keyword>
<evidence type="ECO:0000313" key="5">
    <source>
        <dbReference type="Proteomes" id="UP001515100"/>
    </source>
</evidence>
<protein>
    <recommendedName>
        <fullName evidence="2">Single-stranded DNA-binding protein</fullName>
    </recommendedName>
</protein>
<comment type="caution">
    <text evidence="4">The sequence shown here is derived from an EMBL/GenBank/DDBJ whole genome shotgun (WGS) entry which is preliminary data.</text>
</comment>
<dbReference type="InterPro" id="IPR000424">
    <property type="entry name" value="Primosome_PriB/ssb"/>
</dbReference>
<dbReference type="CDD" id="cd04496">
    <property type="entry name" value="SSB_OBF"/>
    <property type="match status" value="1"/>
</dbReference>
<dbReference type="PANTHER" id="PTHR10302:SF27">
    <property type="entry name" value="SINGLE-STRANDED DNA-BINDING PROTEIN"/>
    <property type="match status" value="1"/>
</dbReference>
<evidence type="ECO:0000256" key="1">
    <source>
        <dbReference type="ARBA" id="ARBA00023125"/>
    </source>
</evidence>
<dbReference type="Proteomes" id="UP001515100">
    <property type="component" value="Unassembled WGS sequence"/>
</dbReference>
<proteinExistence type="predicted"/>
<dbReference type="PIRSF" id="PIRSF002070">
    <property type="entry name" value="SSB"/>
    <property type="match status" value="1"/>
</dbReference>
<dbReference type="Gene3D" id="2.40.50.140">
    <property type="entry name" value="Nucleic acid-binding proteins"/>
    <property type="match status" value="1"/>
</dbReference>
<evidence type="ECO:0000256" key="3">
    <source>
        <dbReference type="SAM" id="MobiDB-lite"/>
    </source>
</evidence>
<reference evidence="4" key="1">
    <citation type="submission" date="2019-09" db="EMBL/GenBank/DDBJ databases">
        <authorList>
            <person name="Li J."/>
        </authorList>
    </citation>
    <scope>NUCLEOTIDE SEQUENCE [LARGE SCALE GENOMIC DNA]</scope>
    <source>
        <strain evidence="4">NRBC 14897</strain>
    </source>
</reference>
<dbReference type="InterPro" id="IPR011344">
    <property type="entry name" value="ssDNA-bd"/>
</dbReference>
<dbReference type="PROSITE" id="PS50935">
    <property type="entry name" value="SSB"/>
    <property type="match status" value="1"/>
</dbReference>
<feature type="region of interest" description="Disordered" evidence="3">
    <location>
        <begin position="120"/>
        <end position="149"/>
    </location>
</feature>
<dbReference type="GO" id="GO:0003697">
    <property type="term" value="F:single-stranded DNA binding"/>
    <property type="evidence" value="ECO:0007669"/>
    <property type="project" value="InterPro"/>
</dbReference>
<gene>
    <name evidence="4" type="ORF">ESP62_016725</name>
</gene>
<dbReference type="PANTHER" id="PTHR10302">
    <property type="entry name" value="SINGLE-STRANDED DNA-BINDING PROTEIN"/>
    <property type="match status" value="1"/>
</dbReference>
<sequence length="149" mass="16213">MSNDNVLTFHGHVGTPVELREGASVPWVLFRVASTPSVWDQATRSWRDLPTTWMSVKAFRHLAQNAADSLAVGDPVVVIGRLRTETWATKEGEARESTVLEATLVAHDLGRGITRFRKVDRQQAASPASDGTAEALAELESRQPQAPAA</sequence>
<dbReference type="EMBL" id="SDPP02000005">
    <property type="protein sequence ID" value="KAA1373603.1"/>
    <property type="molecule type" value="Genomic_DNA"/>
</dbReference>
<evidence type="ECO:0000256" key="2">
    <source>
        <dbReference type="PIRNR" id="PIRNR002070"/>
    </source>
</evidence>
<keyword evidence="5" id="KW-1185">Reference proteome</keyword>
<name>A0A641AJ79_9ACTN</name>
<dbReference type="AlphaFoldDB" id="A0A641AJ79"/>
<dbReference type="InterPro" id="IPR012340">
    <property type="entry name" value="NA-bd_OB-fold"/>
</dbReference>
<dbReference type="RefSeq" id="WP_129185136.1">
    <property type="nucleotide sequence ID" value="NZ_JAGIOG010000001.1"/>
</dbReference>
<evidence type="ECO:0000313" key="4">
    <source>
        <dbReference type="EMBL" id="KAA1373603.1"/>
    </source>
</evidence>
<dbReference type="GO" id="GO:0009295">
    <property type="term" value="C:nucleoid"/>
    <property type="evidence" value="ECO:0007669"/>
    <property type="project" value="TreeGrafter"/>
</dbReference>
<dbReference type="OrthoDB" id="4427276at2"/>
<dbReference type="SUPFAM" id="SSF50249">
    <property type="entry name" value="Nucleic acid-binding proteins"/>
    <property type="match status" value="1"/>
</dbReference>
<dbReference type="GO" id="GO:0006260">
    <property type="term" value="P:DNA replication"/>
    <property type="evidence" value="ECO:0007669"/>
    <property type="project" value="InterPro"/>
</dbReference>